<proteinExistence type="predicted"/>
<keyword evidence="1" id="KW-0863">Zinc-finger</keyword>
<dbReference type="EMBL" id="NRDI02000006">
    <property type="protein sequence ID" value="KAI1515783.1"/>
    <property type="molecule type" value="Genomic_DNA"/>
</dbReference>
<evidence type="ECO:0000313" key="6">
    <source>
        <dbReference type="Proteomes" id="UP000245464"/>
    </source>
</evidence>
<dbReference type="PROSITE" id="PS50157">
    <property type="entry name" value="ZINC_FINGER_C2H2_2"/>
    <property type="match status" value="1"/>
</dbReference>
<reference evidence="7" key="4">
    <citation type="journal article" date="2022" name="Microb. Genom.">
        <title>A global pangenome for the wheat fungal pathogen Pyrenophora tritici-repentis and prediction of effector protein structural homology.</title>
        <authorList>
            <person name="Moolhuijzen P.M."/>
            <person name="See P.T."/>
            <person name="Shi G."/>
            <person name="Powell H.R."/>
            <person name="Cockram J."/>
            <person name="Jorgensen L.N."/>
            <person name="Benslimane H."/>
            <person name="Strelkov S.E."/>
            <person name="Turner J."/>
            <person name="Liu Z."/>
            <person name="Moffat C.S."/>
        </authorList>
    </citation>
    <scope>NUCLEOTIDE SEQUENCE [LARGE SCALE GENOMIC DNA]</scope>
</reference>
<dbReference type="OrthoDB" id="3940153at2759"/>
<dbReference type="AlphaFoldDB" id="A0A2W1EI93"/>
<comment type="caution">
    <text evidence="4">The sequence shown here is derived from an EMBL/GenBank/DDBJ whole genome shotgun (WGS) entry which is preliminary data.</text>
</comment>
<reference evidence="4" key="1">
    <citation type="journal article" date="2018" name="BMC Genomics">
        <title>Comparative genomics of the wheat fungal pathogen Pyrenophora tritici-repentis reveals chromosomal variations and genome plasticity.</title>
        <authorList>
            <person name="Moolhuijzen P."/>
            <person name="See P.T."/>
            <person name="Hane J.K."/>
            <person name="Shi G."/>
            <person name="Liu Z."/>
            <person name="Oliver R.P."/>
            <person name="Moffat C.S."/>
        </authorList>
    </citation>
    <scope>NUCLEOTIDE SEQUENCE [LARGE SCALE GENOMIC DNA]</scope>
    <source>
        <strain evidence="4">M4</strain>
    </source>
</reference>
<accession>A0A2W1EI93</accession>
<feature type="compositionally biased region" description="Low complexity" evidence="2">
    <location>
        <begin position="26"/>
        <end position="35"/>
    </location>
</feature>
<keyword evidence="7" id="KW-1185">Reference proteome</keyword>
<evidence type="ECO:0000313" key="5">
    <source>
        <dbReference type="EMBL" id="KAI1515783.1"/>
    </source>
</evidence>
<protein>
    <recommendedName>
        <fullName evidence="3">C2H2-type domain-containing protein</fullName>
    </recommendedName>
</protein>
<dbReference type="OMA" id="MARHEPC"/>
<evidence type="ECO:0000313" key="7">
    <source>
        <dbReference type="Proteomes" id="UP000249757"/>
    </source>
</evidence>
<keyword evidence="1" id="KW-0479">Metal-binding</keyword>
<feature type="region of interest" description="Disordered" evidence="2">
    <location>
        <begin position="1"/>
        <end position="51"/>
    </location>
</feature>
<dbReference type="Gene3D" id="3.30.160.60">
    <property type="entry name" value="Classic Zinc Finger"/>
    <property type="match status" value="1"/>
</dbReference>
<organism evidence="4 6">
    <name type="scientific">Pyrenophora tritici-repentis</name>
    <dbReference type="NCBI Taxonomy" id="45151"/>
    <lineage>
        <taxon>Eukaryota</taxon>
        <taxon>Fungi</taxon>
        <taxon>Dikarya</taxon>
        <taxon>Ascomycota</taxon>
        <taxon>Pezizomycotina</taxon>
        <taxon>Dothideomycetes</taxon>
        <taxon>Pleosporomycetidae</taxon>
        <taxon>Pleosporales</taxon>
        <taxon>Pleosporineae</taxon>
        <taxon>Pleosporaceae</taxon>
        <taxon>Pyrenophora</taxon>
    </lineage>
</organism>
<dbReference type="EMBL" id="NQIK02000008">
    <property type="protein sequence ID" value="KAF7566980.1"/>
    <property type="molecule type" value="Genomic_DNA"/>
</dbReference>
<dbReference type="GO" id="GO:0008270">
    <property type="term" value="F:zinc ion binding"/>
    <property type="evidence" value="ECO:0007669"/>
    <property type="project" value="UniProtKB-KW"/>
</dbReference>
<dbReference type="SMART" id="SM00355">
    <property type="entry name" value="ZnF_C2H2"/>
    <property type="match status" value="2"/>
</dbReference>
<feature type="domain" description="C2H2-type" evidence="3">
    <location>
        <begin position="273"/>
        <end position="298"/>
    </location>
</feature>
<evidence type="ECO:0000259" key="3">
    <source>
        <dbReference type="PROSITE" id="PS50157"/>
    </source>
</evidence>
<dbReference type="PROSITE" id="PS00028">
    <property type="entry name" value="ZINC_FINGER_C2H2_1"/>
    <property type="match status" value="1"/>
</dbReference>
<dbReference type="Proteomes" id="UP000245464">
    <property type="component" value="Chromosome 8"/>
</dbReference>
<sequence>MSTTNNPHPHNIRKTLPVRPKPLTPPTNINNNQPQVPKPALKPTQNCHHTHPQNTIQRVSEPAYSHTPTSPYNLTALPSQEVAQHHWPPSVYQAAVQYDYHAPLTLRQRYCEVPESSASTGELWPANHSVSTPYRRLSAALPQMAGSQGVYDQNPYTTTEYMNTSLQHSPPDPNIFTETTEDRYGHVTLRPGSSQHSPLNPNPNIFTATTENQYNHIPPRPQSPGANRPQPQGDDVQQGLHCSQCHDTVFTGYCARRNYNRHMERHHKEAKSIRCDKPECAKTFGRKDALLVHLRRSHPELDVPPAKKRRNGNLA</sequence>
<gene>
    <name evidence="5" type="ORF">Ptr86124_005784</name>
    <name evidence="4" type="ORF">PtrM4_135710</name>
</gene>
<evidence type="ECO:0000313" key="4">
    <source>
        <dbReference type="EMBL" id="KAF7566980.1"/>
    </source>
</evidence>
<feature type="compositionally biased region" description="Polar residues" evidence="2">
    <location>
        <begin position="191"/>
        <end position="215"/>
    </location>
</feature>
<keyword evidence="1" id="KW-0862">Zinc</keyword>
<name>A0A2W1EI93_9PLEO</name>
<dbReference type="Proteomes" id="UP000249757">
    <property type="component" value="Unassembled WGS sequence"/>
</dbReference>
<evidence type="ECO:0000256" key="1">
    <source>
        <dbReference type="PROSITE-ProRule" id="PRU00042"/>
    </source>
</evidence>
<feature type="region of interest" description="Disordered" evidence="2">
    <location>
        <begin position="190"/>
        <end position="239"/>
    </location>
</feature>
<reference evidence="5" key="3">
    <citation type="journal article" date="2022" name="bioRxiv">
        <title>A global pangenome for the wheat fungal pathogen Pyrenophora tritici-repentis and prediction of effector protein structural homology.</title>
        <authorList>
            <person name="Moolhuijzen P."/>
            <person name="See P.T."/>
            <person name="Shi G."/>
            <person name="Powell H.R."/>
            <person name="Cockram J."/>
            <person name="Jorgensen L.N."/>
            <person name="Benslimane H."/>
            <person name="Strelkov S.E."/>
            <person name="Turner J."/>
            <person name="Liu Z."/>
            <person name="Moffat C.S."/>
        </authorList>
    </citation>
    <scope>NUCLEOTIDE SEQUENCE</scope>
    <source>
        <strain evidence="5">86-124</strain>
    </source>
</reference>
<dbReference type="InterPro" id="IPR013087">
    <property type="entry name" value="Znf_C2H2_type"/>
</dbReference>
<reference evidence="5" key="2">
    <citation type="submission" date="2021-05" db="EMBL/GenBank/DDBJ databases">
        <authorList>
            <person name="Moolhuijzen P.M."/>
            <person name="Moffat C.S."/>
        </authorList>
    </citation>
    <scope>NUCLEOTIDE SEQUENCE</scope>
    <source>
        <strain evidence="5">86-124</strain>
    </source>
</reference>
<evidence type="ECO:0000256" key="2">
    <source>
        <dbReference type="SAM" id="MobiDB-lite"/>
    </source>
</evidence>